<feature type="signal peptide" evidence="1">
    <location>
        <begin position="1"/>
        <end position="22"/>
    </location>
</feature>
<protein>
    <recommendedName>
        <fullName evidence="2">Rhodanese domain-containing protein</fullName>
    </recommendedName>
</protein>
<dbReference type="PROSITE" id="PS51257">
    <property type="entry name" value="PROKAR_LIPOPROTEIN"/>
    <property type="match status" value="1"/>
</dbReference>
<evidence type="ECO:0000313" key="4">
    <source>
        <dbReference type="Proteomes" id="UP000093186"/>
    </source>
</evidence>
<dbReference type="Pfam" id="PF00581">
    <property type="entry name" value="Rhodanese"/>
    <property type="match status" value="1"/>
</dbReference>
<dbReference type="InterPro" id="IPR050229">
    <property type="entry name" value="GlpE_sulfurtransferase"/>
</dbReference>
<dbReference type="InterPro" id="IPR001763">
    <property type="entry name" value="Rhodanese-like_dom"/>
</dbReference>
<dbReference type="PANTHER" id="PTHR43031">
    <property type="entry name" value="FAD-DEPENDENT OXIDOREDUCTASE"/>
    <property type="match status" value="1"/>
</dbReference>
<evidence type="ECO:0000259" key="2">
    <source>
        <dbReference type="PROSITE" id="PS50206"/>
    </source>
</evidence>
<dbReference type="SUPFAM" id="SSF52821">
    <property type="entry name" value="Rhodanese/Cell cycle control phosphatase"/>
    <property type="match status" value="1"/>
</dbReference>
<dbReference type="Gene3D" id="3.40.250.10">
    <property type="entry name" value="Rhodanese-like domain"/>
    <property type="match status" value="1"/>
</dbReference>
<comment type="caution">
    <text evidence="3">The sequence shown here is derived from an EMBL/GenBank/DDBJ whole genome shotgun (WGS) entry which is preliminary data.</text>
</comment>
<dbReference type="InterPro" id="IPR036873">
    <property type="entry name" value="Rhodanese-like_dom_sf"/>
</dbReference>
<evidence type="ECO:0000256" key="1">
    <source>
        <dbReference type="SAM" id="SignalP"/>
    </source>
</evidence>
<dbReference type="OrthoDB" id="9808735at2"/>
<accession>A0A1B9Y0E9</accession>
<name>A0A1B9Y0E9_9FLAO</name>
<dbReference type="CDD" id="cd00158">
    <property type="entry name" value="RHOD"/>
    <property type="match status" value="1"/>
</dbReference>
<dbReference type="Proteomes" id="UP000093186">
    <property type="component" value="Unassembled WGS sequence"/>
</dbReference>
<dbReference type="AlphaFoldDB" id="A0A1B9Y0E9"/>
<reference evidence="3 4" key="1">
    <citation type="submission" date="2016-06" db="EMBL/GenBank/DDBJ databases">
        <title>Draft Genome Sequence of Tenacibaculum soleae UCD-KL19.</title>
        <authorList>
            <person name="Eisen J.A."/>
            <person name="Coil D.A."/>
            <person name="Lujan K.M."/>
        </authorList>
    </citation>
    <scope>NUCLEOTIDE SEQUENCE [LARGE SCALE GENOMIC DNA]</scope>
    <source>
        <strain evidence="3 4">UCD-KL19</strain>
    </source>
</reference>
<dbReference type="SMART" id="SM00450">
    <property type="entry name" value="RHOD"/>
    <property type="match status" value="1"/>
</dbReference>
<dbReference type="STRING" id="447689.BA195_00830"/>
<feature type="domain" description="Rhodanese" evidence="2">
    <location>
        <begin position="39"/>
        <end position="125"/>
    </location>
</feature>
<evidence type="ECO:0000313" key="3">
    <source>
        <dbReference type="EMBL" id="OCK43280.1"/>
    </source>
</evidence>
<keyword evidence="4" id="KW-1185">Reference proteome</keyword>
<sequence>MKKSIVLLGVFFVMLFSCTSKVAEVKNISVDELQMLLKDNKAIQLVDVRTPTECAEGTISNALEINVTADGFENIALKKLDKAKPVYLYCRSGGRSKIASELLLKKGFETYNVLGGYNAWKQKKK</sequence>
<dbReference type="EMBL" id="MAKX01000001">
    <property type="protein sequence ID" value="OCK43280.1"/>
    <property type="molecule type" value="Genomic_DNA"/>
</dbReference>
<gene>
    <name evidence="3" type="ORF">BA195_00830</name>
</gene>
<dbReference type="PROSITE" id="PS50206">
    <property type="entry name" value="RHODANESE_3"/>
    <property type="match status" value="1"/>
</dbReference>
<dbReference type="PANTHER" id="PTHR43031:SF1">
    <property type="entry name" value="PYRIDINE NUCLEOTIDE-DISULPHIDE OXIDOREDUCTASE"/>
    <property type="match status" value="1"/>
</dbReference>
<organism evidence="3 4">
    <name type="scientific">Tenacibaculum soleae</name>
    <dbReference type="NCBI Taxonomy" id="447689"/>
    <lineage>
        <taxon>Bacteria</taxon>
        <taxon>Pseudomonadati</taxon>
        <taxon>Bacteroidota</taxon>
        <taxon>Flavobacteriia</taxon>
        <taxon>Flavobacteriales</taxon>
        <taxon>Flavobacteriaceae</taxon>
        <taxon>Tenacibaculum</taxon>
    </lineage>
</organism>
<proteinExistence type="predicted"/>
<dbReference type="RefSeq" id="WP_068701470.1">
    <property type="nucleotide sequence ID" value="NZ_MAKX01000001.1"/>
</dbReference>
<keyword evidence="1" id="KW-0732">Signal</keyword>
<feature type="chain" id="PRO_5008640031" description="Rhodanese domain-containing protein" evidence="1">
    <location>
        <begin position="23"/>
        <end position="125"/>
    </location>
</feature>